<dbReference type="SUPFAM" id="SSF109604">
    <property type="entry name" value="HD-domain/PDEase-like"/>
    <property type="match status" value="1"/>
</dbReference>
<gene>
    <name evidence="1" type="ORF">S03H2_50960</name>
</gene>
<protein>
    <submittedName>
        <fullName evidence="1">Uncharacterized protein</fullName>
    </submittedName>
</protein>
<dbReference type="AlphaFoldDB" id="X1HH78"/>
<dbReference type="Gene3D" id="1.10.3210.10">
    <property type="entry name" value="Hypothetical protein af1432"/>
    <property type="match status" value="1"/>
</dbReference>
<reference evidence="1" key="1">
    <citation type="journal article" date="2014" name="Front. Microbiol.">
        <title>High frequency of phylogenetically diverse reductive dehalogenase-homologous genes in deep subseafloor sedimentary metagenomes.</title>
        <authorList>
            <person name="Kawai M."/>
            <person name="Futagami T."/>
            <person name="Toyoda A."/>
            <person name="Takaki Y."/>
            <person name="Nishi S."/>
            <person name="Hori S."/>
            <person name="Arai W."/>
            <person name="Tsubouchi T."/>
            <person name="Morono Y."/>
            <person name="Uchiyama I."/>
            <person name="Ito T."/>
            <person name="Fujiyama A."/>
            <person name="Inagaki F."/>
            <person name="Takami H."/>
        </authorList>
    </citation>
    <scope>NUCLEOTIDE SEQUENCE</scope>
    <source>
        <strain evidence="1">Expedition CK06-06</strain>
    </source>
</reference>
<proteinExistence type="predicted"/>
<comment type="caution">
    <text evidence="1">The sequence shown here is derived from an EMBL/GenBank/DDBJ whole genome shotgun (WGS) entry which is preliminary data.</text>
</comment>
<name>X1HH78_9ZZZZ</name>
<accession>X1HH78</accession>
<organism evidence="1">
    <name type="scientific">marine sediment metagenome</name>
    <dbReference type="NCBI Taxonomy" id="412755"/>
    <lineage>
        <taxon>unclassified sequences</taxon>
        <taxon>metagenomes</taxon>
        <taxon>ecological metagenomes</taxon>
    </lineage>
</organism>
<sequence length="227" mass="27367">MRENNKDINISIPIIKNGKTWDDHFKEYNDCFHENKTKRIPMSYEGIVVRFCDTISYIGRDIEDAILLKFIDRSDIPEICREVLGDTNRKIMNILIKDLIDFSFDNKEGYIGYSDEIFKALKELKQFNYDYIYSRRDLFIKDNSGKTFMEKLRDKFNLIFESSLKDLEMENHESPIYKDHIEYIDDRGFSKYYKKYKEQDKLSWIVRDYIAGMSDSYFKEISERVKK</sequence>
<dbReference type="EMBL" id="BARU01032303">
    <property type="protein sequence ID" value="GAH69496.1"/>
    <property type="molecule type" value="Genomic_DNA"/>
</dbReference>
<evidence type="ECO:0000313" key="1">
    <source>
        <dbReference type="EMBL" id="GAH69496.1"/>
    </source>
</evidence>
<feature type="non-terminal residue" evidence="1">
    <location>
        <position position="227"/>
    </location>
</feature>